<proteinExistence type="predicted"/>
<evidence type="ECO:0000313" key="2">
    <source>
        <dbReference type="Proteomes" id="UP000324639"/>
    </source>
</evidence>
<accession>A0A9X9QC36</accession>
<name>A0A9X9QC36_BLUGR</name>
<dbReference type="Proteomes" id="UP000324639">
    <property type="component" value="Chromosome Bgt_-05"/>
</dbReference>
<organism evidence="1 2">
    <name type="scientific">Blumeria graminis f. sp. tritici</name>
    <dbReference type="NCBI Taxonomy" id="62690"/>
    <lineage>
        <taxon>Eukaryota</taxon>
        <taxon>Fungi</taxon>
        <taxon>Dikarya</taxon>
        <taxon>Ascomycota</taxon>
        <taxon>Pezizomycotina</taxon>
        <taxon>Leotiomycetes</taxon>
        <taxon>Erysiphales</taxon>
        <taxon>Erysiphaceae</taxon>
        <taxon>Blumeria</taxon>
    </lineage>
</organism>
<reference evidence="1 2" key="1">
    <citation type="submission" date="2018-08" db="EMBL/GenBank/DDBJ databases">
        <authorList>
            <person name="Muller C M."/>
        </authorList>
    </citation>
    <scope>NUCLEOTIDE SEQUENCE [LARGE SCALE GENOMIC DNA]</scope>
</reference>
<gene>
    <name evidence="1" type="ORF">BGT96224V316_LOCUS3443</name>
</gene>
<dbReference type="EMBL" id="LR026988">
    <property type="protein sequence ID" value="VDB85686.1"/>
    <property type="molecule type" value="Genomic_DNA"/>
</dbReference>
<evidence type="ECO:0000313" key="1">
    <source>
        <dbReference type="EMBL" id="VDB85686.1"/>
    </source>
</evidence>
<dbReference type="AlphaFoldDB" id="A0A9X9QC36"/>
<protein>
    <submittedName>
        <fullName evidence="1">Bgt-51622</fullName>
    </submittedName>
</protein>
<sequence>MQIAAQLGISRGQVSYSLCRGTVPPQKRKRTSLRLKADDVDQIISYVESSPGNRRKTFLELASGPFRHLGVSERVIQRDLQKKGYQKHVACLKPPVSQKTMKTPGEWPKLISMGHMTAGPQFYGQTKLG</sequence>
<keyword evidence="2" id="KW-1185">Reference proteome</keyword>